<keyword evidence="1" id="KW-0472">Membrane</keyword>
<keyword evidence="3" id="KW-0808">Transferase</keyword>
<dbReference type="AlphaFoldDB" id="A0AA88FN35"/>
<comment type="caution">
    <text evidence="3">The sequence shown here is derived from an EMBL/GenBank/DDBJ whole genome shotgun (WGS) entry which is preliminary data.</text>
</comment>
<dbReference type="Pfam" id="PF01553">
    <property type="entry name" value="Acyltransferase"/>
    <property type="match status" value="1"/>
</dbReference>
<dbReference type="GO" id="GO:0004366">
    <property type="term" value="F:glycerol-3-phosphate O-acyltransferase activity"/>
    <property type="evidence" value="ECO:0007669"/>
    <property type="project" value="TreeGrafter"/>
</dbReference>
<evidence type="ECO:0000313" key="4">
    <source>
        <dbReference type="Proteomes" id="UP000326380"/>
    </source>
</evidence>
<keyword evidence="1" id="KW-1133">Transmembrane helix</keyword>
<organism evidence="3 4">
    <name type="scientific">Hymenobacter busanensis</name>
    <dbReference type="NCBI Taxonomy" id="2607656"/>
    <lineage>
        <taxon>Bacteria</taxon>
        <taxon>Pseudomonadati</taxon>
        <taxon>Bacteroidota</taxon>
        <taxon>Cytophagia</taxon>
        <taxon>Cytophagales</taxon>
        <taxon>Hymenobacteraceae</taxon>
        <taxon>Hymenobacter</taxon>
    </lineage>
</organism>
<dbReference type="EMBL" id="VTWU01000003">
    <property type="protein sequence ID" value="KAA9333327.1"/>
    <property type="molecule type" value="Genomic_DNA"/>
</dbReference>
<accession>A0AA88FN35</accession>
<keyword evidence="4" id="KW-1185">Reference proteome</keyword>
<name>A0AA88FN35_9BACT</name>
<dbReference type="CDD" id="cd07992">
    <property type="entry name" value="LPLAT_AAK14816-like"/>
    <property type="match status" value="1"/>
</dbReference>
<dbReference type="SUPFAM" id="SSF69593">
    <property type="entry name" value="Glycerol-3-phosphate (1)-acyltransferase"/>
    <property type="match status" value="1"/>
</dbReference>
<protein>
    <submittedName>
        <fullName evidence="3">Glycerol acyltransferase</fullName>
    </submittedName>
</protein>
<dbReference type="InterPro" id="IPR002123">
    <property type="entry name" value="Plipid/glycerol_acylTrfase"/>
</dbReference>
<feature type="domain" description="Phospholipid/glycerol acyltransferase" evidence="2">
    <location>
        <begin position="61"/>
        <end position="198"/>
    </location>
</feature>
<evidence type="ECO:0000313" key="3">
    <source>
        <dbReference type="EMBL" id="KAA9333327.1"/>
    </source>
</evidence>
<evidence type="ECO:0000259" key="2">
    <source>
        <dbReference type="SMART" id="SM00563"/>
    </source>
</evidence>
<feature type="transmembrane region" description="Helical" evidence="1">
    <location>
        <begin position="413"/>
        <end position="434"/>
    </location>
</feature>
<keyword evidence="3" id="KW-0012">Acyltransferase</keyword>
<dbReference type="PANTHER" id="PTHR31605">
    <property type="entry name" value="GLYCEROL-3-PHOSPHATE O-ACYLTRANSFERASE 1"/>
    <property type="match status" value="1"/>
</dbReference>
<proteinExistence type="predicted"/>
<dbReference type="SMART" id="SM00563">
    <property type="entry name" value="PlsC"/>
    <property type="match status" value="1"/>
</dbReference>
<dbReference type="PANTHER" id="PTHR31605:SF0">
    <property type="entry name" value="GLYCEROL-3-PHOSPHATE O-ACYLTRANSFERASE 1"/>
    <property type="match status" value="1"/>
</dbReference>
<sequence>MPKIPYPAVKRGRPLPRRFPSPPLMSLFYTLVKPPVQLALRVFFRQLQVRHPGRLNAEGPLLIAANHPNTLMDPLLVAAHRRQQIASLAKSTFFQNPVSRWFMEVSKCIPVYRRQDAETGDAAETPEEMARRNEQMFARCYDHLDQGGSLMIFPEGTSVQERRLRPLKTGAARIALGAEARRNFQLGVRVLPVGLNYSDPRRFRSDALVNVAEPIRVADYADLYRHNPEEAADALTEELRRRLESRLVITRDDAEDDLVRQVEDTFGQYLVPAHDESATPYDNFRLTRLLLRGLAWLEHHAPNHLTALRQHLHAYETTLRQHRLSDEALRRGTPQQRAWRGVTTALKLVVGFPVHVYGVVNNYLPYIIPSMVARRLTKDVEFIAPIMLVTGMLTFGILYPLQTWLAYRLTHSGWLAGLYLLSLPLTGFFALNYWNRLADRQERLRLYRLFRRQPDTVETLFRQRATVLRLLDEARQEYLTATAE</sequence>
<gene>
    <name evidence="3" type="ORF">F0P96_10170</name>
</gene>
<dbReference type="InterPro" id="IPR052744">
    <property type="entry name" value="GPAT/DAPAT"/>
</dbReference>
<dbReference type="GO" id="GO:0016287">
    <property type="term" value="F:glycerone-phosphate O-acyltransferase activity"/>
    <property type="evidence" value="ECO:0007669"/>
    <property type="project" value="TreeGrafter"/>
</dbReference>
<dbReference type="GO" id="GO:0008654">
    <property type="term" value="P:phospholipid biosynthetic process"/>
    <property type="evidence" value="ECO:0007669"/>
    <property type="project" value="TreeGrafter"/>
</dbReference>
<feature type="transmembrane region" description="Helical" evidence="1">
    <location>
        <begin position="382"/>
        <end position="401"/>
    </location>
</feature>
<evidence type="ECO:0000256" key="1">
    <source>
        <dbReference type="SAM" id="Phobius"/>
    </source>
</evidence>
<dbReference type="Proteomes" id="UP000326380">
    <property type="component" value="Unassembled WGS sequence"/>
</dbReference>
<keyword evidence="1" id="KW-0812">Transmembrane</keyword>
<reference evidence="3 4" key="1">
    <citation type="submission" date="2019-09" db="EMBL/GenBank/DDBJ databases">
        <title>Genome sequence of Hymenobacter sp. M3.</title>
        <authorList>
            <person name="Srinivasan S."/>
        </authorList>
    </citation>
    <scope>NUCLEOTIDE SEQUENCE [LARGE SCALE GENOMIC DNA]</scope>
    <source>
        <strain evidence="3 4">M3</strain>
    </source>
</reference>